<evidence type="ECO:0000256" key="2">
    <source>
        <dbReference type="ARBA" id="ARBA00023125"/>
    </source>
</evidence>
<dbReference type="InterPro" id="IPR036527">
    <property type="entry name" value="SCP2_sterol-bd_dom_sf"/>
</dbReference>
<organism evidence="5 6">
    <name type="scientific">Nocardioides humilatus</name>
    <dbReference type="NCBI Taxonomy" id="2607660"/>
    <lineage>
        <taxon>Bacteria</taxon>
        <taxon>Bacillati</taxon>
        <taxon>Actinomycetota</taxon>
        <taxon>Actinomycetes</taxon>
        <taxon>Propionibacteriales</taxon>
        <taxon>Nocardioidaceae</taxon>
        <taxon>Nocardioides</taxon>
    </lineage>
</organism>
<dbReference type="RefSeq" id="WP_149727812.1">
    <property type="nucleotide sequence ID" value="NZ_VUJV01000003.1"/>
</dbReference>
<keyword evidence="2" id="KW-0238">DNA-binding</keyword>
<dbReference type="GO" id="GO:0003677">
    <property type="term" value="F:DNA binding"/>
    <property type="evidence" value="ECO:0007669"/>
    <property type="project" value="UniProtKB-KW"/>
</dbReference>
<dbReference type="PROSITE" id="PS51118">
    <property type="entry name" value="HTH_HXLR"/>
    <property type="match status" value="1"/>
</dbReference>
<dbReference type="Gene3D" id="1.10.10.10">
    <property type="entry name" value="Winged helix-like DNA-binding domain superfamily/Winged helix DNA-binding domain"/>
    <property type="match status" value="1"/>
</dbReference>
<reference evidence="5 6" key="2">
    <citation type="submission" date="2019-09" db="EMBL/GenBank/DDBJ databases">
        <authorList>
            <person name="Jin C."/>
        </authorList>
    </citation>
    <scope>NUCLEOTIDE SEQUENCE [LARGE SCALE GENOMIC DNA]</scope>
    <source>
        <strain evidence="5 6">BN130099</strain>
    </source>
</reference>
<comment type="caution">
    <text evidence="5">The sequence shown here is derived from an EMBL/GenBank/DDBJ whole genome shotgun (WGS) entry which is preliminary data.</text>
</comment>
<evidence type="ECO:0000256" key="3">
    <source>
        <dbReference type="ARBA" id="ARBA00023163"/>
    </source>
</evidence>
<dbReference type="EMBL" id="VUJV01000003">
    <property type="protein sequence ID" value="KAA1418470.1"/>
    <property type="molecule type" value="Genomic_DNA"/>
</dbReference>
<accession>A0A5B1LFB7</accession>
<proteinExistence type="predicted"/>
<reference evidence="5 6" key="1">
    <citation type="submission" date="2019-09" db="EMBL/GenBank/DDBJ databases">
        <title>Nocardioides panacisoli sp. nov., isolated from the soil of a ginseng field.</title>
        <authorList>
            <person name="Cho C."/>
        </authorList>
    </citation>
    <scope>NUCLEOTIDE SEQUENCE [LARGE SCALE GENOMIC DNA]</scope>
    <source>
        <strain evidence="5 6">BN130099</strain>
    </source>
</reference>
<dbReference type="PANTHER" id="PTHR33204:SF18">
    <property type="entry name" value="TRANSCRIPTIONAL REGULATORY PROTEIN"/>
    <property type="match status" value="1"/>
</dbReference>
<evidence type="ECO:0000259" key="4">
    <source>
        <dbReference type="PROSITE" id="PS51118"/>
    </source>
</evidence>
<dbReference type="InterPro" id="IPR002577">
    <property type="entry name" value="HTH_HxlR"/>
</dbReference>
<dbReference type="SUPFAM" id="SSF55718">
    <property type="entry name" value="SCP-like"/>
    <property type="match status" value="1"/>
</dbReference>
<dbReference type="InterPro" id="IPR036388">
    <property type="entry name" value="WH-like_DNA-bd_sf"/>
</dbReference>
<protein>
    <submittedName>
        <fullName evidence="5">Helix-turn-helix transcriptional regulator</fullName>
    </submittedName>
</protein>
<dbReference type="Proteomes" id="UP000325003">
    <property type="component" value="Unassembled WGS sequence"/>
</dbReference>
<evidence type="ECO:0000313" key="5">
    <source>
        <dbReference type="EMBL" id="KAA1418470.1"/>
    </source>
</evidence>
<dbReference type="Gene3D" id="3.30.1050.10">
    <property type="entry name" value="SCP2 sterol-binding domain"/>
    <property type="match status" value="1"/>
</dbReference>
<dbReference type="AlphaFoldDB" id="A0A5B1LFB7"/>
<keyword evidence="3" id="KW-0804">Transcription</keyword>
<dbReference type="SUPFAM" id="SSF46785">
    <property type="entry name" value="Winged helix' DNA-binding domain"/>
    <property type="match status" value="1"/>
</dbReference>
<evidence type="ECO:0000313" key="6">
    <source>
        <dbReference type="Proteomes" id="UP000325003"/>
    </source>
</evidence>
<gene>
    <name evidence="5" type="ORF">F0U44_08110</name>
</gene>
<dbReference type="Pfam" id="PF01638">
    <property type="entry name" value="HxlR"/>
    <property type="match status" value="1"/>
</dbReference>
<keyword evidence="1" id="KW-0805">Transcription regulation</keyword>
<sequence>MPDYGDFCAVQLAAEVVADRWTPLVIRELVLGNTRFNDIARAMPGMSRSLLVQRLRHLENKGVIQTWPSPTGRGNEYHLTPAGQDLHRVIDALGRWAIEWLFDEIRPHDVPPTTLMWWMHRRVDRDKLPPVRTVVEFRHTAPTPQTIWLILDRSDVSVCHQHPGFEVDVVAAASTDDFADVFQGYRKWHEAVDEGRIEVTGAPRLVAALPRWFLWSPWAEVTRERADRAARTGS</sequence>
<keyword evidence="6" id="KW-1185">Reference proteome</keyword>
<feature type="domain" description="HTH hxlR-type" evidence="4">
    <location>
        <begin position="8"/>
        <end position="105"/>
    </location>
</feature>
<evidence type="ECO:0000256" key="1">
    <source>
        <dbReference type="ARBA" id="ARBA00023015"/>
    </source>
</evidence>
<name>A0A5B1LFB7_9ACTN</name>
<dbReference type="InterPro" id="IPR036390">
    <property type="entry name" value="WH_DNA-bd_sf"/>
</dbReference>
<dbReference type="PANTHER" id="PTHR33204">
    <property type="entry name" value="TRANSCRIPTIONAL REGULATOR, MARR FAMILY"/>
    <property type="match status" value="1"/>
</dbReference>